<sequence length="254" mass="27576">MGAVVLGAATMCLAALILGIKLRKTNNPARVARVFAFIALVCGIINLVCDFLPIEYNGPGGIDYIGQALVWGMLYSAMLYSTLAAYICFAVVATVYAIKASKAKDKGRKGWLTLIISWVCALVVAGIVLTNIVSDNNRKKNISVEVQEVTETVDSDGVPAVIVVMEFKNNTNSETFYHAAVYDEVSQNGKELSHASLNELLNDDSDLEKVAPGSSVTVKKAYKIKDKNAPVHILCRTYGGDYTYVDKDYVIGYK</sequence>
<keyword evidence="2" id="KW-0812">Transmembrane</keyword>
<proteinExistence type="predicted"/>
<feature type="transmembrane region" description="Helical" evidence="2">
    <location>
        <begin position="110"/>
        <end position="133"/>
    </location>
</feature>
<accession>W0FMW3</accession>
<feature type="transmembrane region" description="Helical" evidence="2">
    <location>
        <begin position="6"/>
        <end position="22"/>
    </location>
</feature>
<reference evidence="4" key="1">
    <citation type="journal article" date="2013" name="PLoS ONE">
        <title>Metagenomic insights into the carbohydrate-active enzymes carried by the microorganisms adhering to solid digesta in the rumen of cows.</title>
        <authorList>
            <person name="Wang L."/>
            <person name="Hatem A."/>
            <person name="Catalyurek U.V."/>
            <person name="Morrison M."/>
            <person name="Yu Z."/>
        </authorList>
    </citation>
    <scope>NUCLEOTIDE SEQUENCE</scope>
</reference>
<name>W0FMW3_9BACT</name>
<protein>
    <recommendedName>
        <fullName evidence="3">DUF5067 domain-containing protein</fullName>
    </recommendedName>
</protein>
<dbReference type="InterPro" id="IPR029050">
    <property type="entry name" value="Immunoprotect_excell_Ig-like"/>
</dbReference>
<evidence type="ECO:0000256" key="1">
    <source>
        <dbReference type="ARBA" id="ARBA00022729"/>
    </source>
</evidence>
<dbReference type="InterPro" id="IPR031989">
    <property type="entry name" value="DUF5067"/>
</dbReference>
<evidence type="ECO:0000259" key="3">
    <source>
        <dbReference type="Pfam" id="PF16729"/>
    </source>
</evidence>
<feature type="transmembrane region" description="Helical" evidence="2">
    <location>
        <begin position="34"/>
        <end position="54"/>
    </location>
</feature>
<evidence type="ECO:0000256" key="2">
    <source>
        <dbReference type="SAM" id="Phobius"/>
    </source>
</evidence>
<keyword evidence="2" id="KW-0472">Membrane</keyword>
<feature type="domain" description="DUF5067" evidence="3">
    <location>
        <begin position="134"/>
        <end position="233"/>
    </location>
</feature>
<organism evidence="4">
    <name type="scientific">uncultured bacterium Contig1758</name>
    <dbReference type="NCBI Taxonomy" id="1393501"/>
    <lineage>
        <taxon>Bacteria</taxon>
        <taxon>environmental samples</taxon>
    </lineage>
</organism>
<keyword evidence="2" id="KW-1133">Transmembrane helix</keyword>
<keyword evidence="1" id="KW-0732">Signal</keyword>
<dbReference type="EMBL" id="KC246806">
    <property type="protein sequence ID" value="AHF24809.1"/>
    <property type="molecule type" value="Genomic_DNA"/>
</dbReference>
<feature type="transmembrane region" description="Helical" evidence="2">
    <location>
        <begin position="74"/>
        <end position="98"/>
    </location>
</feature>
<dbReference type="Pfam" id="PF16729">
    <property type="entry name" value="DUF5067"/>
    <property type="match status" value="1"/>
</dbReference>
<evidence type="ECO:0000313" key="4">
    <source>
        <dbReference type="EMBL" id="AHF24809.1"/>
    </source>
</evidence>
<dbReference type="AlphaFoldDB" id="W0FMW3"/>
<dbReference type="Gene3D" id="2.60.40.1240">
    <property type="match status" value="1"/>
</dbReference>